<evidence type="ECO:0000256" key="1">
    <source>
        <dbReference type="ARBA" id="ARBA00023002"/>
    </source>
</evidence>
<sequence>MHILINNAGVFNSKRILTEDGYESTFAVDYLSHFLLTKLLLDIIKKSAPSRIINVSSDIHRYFKINLDDLMFEKKYSSQKAYGSAKFAIVLFTYELARRLNGEIFPPKEVREYLGFNKDATILMKVYSNRIIVQKIDSLEDILSIPTNVKISYHAFKNIESEFD</sequence>
<proteinExistence type="predicted"/>
<accession>X1H3I2</accession>
<comment type="caution">
    <text evidence="2">The sequence shown here is derived from an EMBL/GenBank/DDBJ whole genome shotgun (WGS) entry which is preliminary data.</text>
</comment>
<dbReference type="SUPFAM" id="SSF51735">
    <property type="entry name" value="NAD(P)-binding Rossmann-fold domains"/>
    <property type="match status" value="1"/>
</dbReference>
<dbReference type="AlphaFoldDB" id="X1H3I2"/>
<dbReference type="InterPro" id="IPR002347">
    <property type="entry name" value="SDR_fam"/>
</dbReference>
<dbReference type="GO" id="GO:0016491">
    <property type="term" value="F:oxidoreductase activity"/>
    <property type="evidence" value="ECO:0007669"/>
    <property type="project" value="UniProtKB-KW"/>
</dbReference>
<dbReference type="PROSITE" id="PS00061">
    <property type="entry name" value="ADH_SHORT"/>
    <property type="match status" value="1"/>
</dbReference>
<dbReference type="InterPro" id="IPR036291">
    <property type="entry name" value="NAD(P)-bd_dom_sf"/>
</dbReference>
<evidence type="ECO:0000313" key="2">
    <source>
        <dbReference type="EMBL" id="GAH64731.1"/>
    </source>
</evidence>
<dbReference type="InterPro" id="IPR020904">
    <property type="entry name" value="Sc_DH/Rdtase_CS"/>
</dbReference>
<protein>
    <submittedName>
        <fullName evidence="2">Uncharacterized protein</fullName>
    </submittedName>
</protein>
<dbReference type="PANTHER" id="PTHR43157:SF31">
    <property type="entry name" value="PHOSPHATIDYLINOSITOL-GLYCAN BIOSYNTHESIS CLASS F PROTEIN"/>
    <property type="match status" value="1"/>
</dbReference>
<organism evidence="2">
    <name type="scientific">marine sediment metagenome</name>
    <dbReference type="NCBI Taxonomy" id="412755"/>
    <lineage>
        <taxon>unclassified sequences</taxon>
        <taxon>metagenomes</taxon>
        <taxon>ecological metagenomes</taxon>
    </lineage>
</organism>
<dbReference type="Pfam" id="PF00106">
    <property type="entry name" value="adh_short"/>
    <property type="match status" value="1"/>
</dbReference>
<gene>
    <name evidence="2" type="ORF">S03H2_44643</name>
</gene>
<dbReference type="Gene3D" id="3.40.50.720">
    <property type="entry name" value="NAD(P)-binding Rossmann-like Domain"/>
    <property type="match status" value="1"/>
</dbReference>
<dbReference type="PANTHER" id="PTHR43157">
    <property type="entry name" value="PHOSPHATIDYLINOSITOL-GLYCAN BIOSYNTHESIS CLASS F PROTEIN-RELATED"/>
    <property type="match status" value="1"/>
</dbReference>
<name>X1H3I2_9ZZZZ</name>
<dbReference type="EMBL" id="BARU01027929">
    <property type="protein sequence ID" value="GAH64731.1"/>
    <property type="molecule type" value="Genomic_DNA"/>
</dbReference>
<keyword evidence="1" id="KW-0560">Oxidoreductase</keyword>
<reference evidence="2" key="1">
    <citation type="journal article" date="2014" name="Front. Microbiol.">
        <title>High frequency of phylogenetically diverse reductive dehalogenase-homologous genes in deep subseafloor sedimentary metagenomes.</title>
        <authorList>
            <person name="Kawai M."/>
            <person name="Futagami T."/>
            <person name="Toyoda A."/>
            <person name="Takaki Y."/>
            <person name="Nishi S."/>
            <person name="Hori S."/>
            <person name="Arai W."/>
            <person name="Tsubouchi T."/>
            <person name="Morono Y."/>
            <person name="Uchiyama I."/>
            <person name="Ito T."/>
            <person name="Fujiyama A."/>
            <person name="Inagaki F."/>
            <person name="Takami H."/>
        </authorList>
    </citation>
    <scope>NUCLEOTIDE SEQUENCE</scope>
    <source>
        <strain evidence="2">Expedition CK06-06</strain>
    </source>
</reference>